<reference evidence="11" key="2">
    <citation type="journal article" date="2015" name="Int. J. Biol. Sci.">
        <title>Identification and Expression Analysis of Putative Chemosensory Receptor Genes in Microplitis mediator by Antennal Transcriptome Screening.</title>
        <authorList>
            <person name="Wang S.N."/>
            <person name="Peng Y."/>
            <person name="Lu Z.Y."/>
            <person name="Dhiloo K.H."/>
            <person name="Gu S.H."/>
            <person name="Li R.J."/>
            <person name="Zhou J.J."/>
            <person name="Zhang Y.J."/>
            <person name="Guo Y.Y."/>
        </authorList>
    </citation>
    <scope>NUCLEOTIDE SEQUENCE</scope>
</reference>
<feature type="transmembrane region" description="Helical" evidence="10">
    <location>
        <begin position="272"/>
        <end position="294"/>
    </location>
</feature>
<evidence type="ECO:0000256" key="2">
    <source>
        <dbReference type="ARBA" id="ARBA00022475"/>
    </source>
</evidence>
<dbReference type="EMBL" id="KM979266">
    <property type="protein sequence ID" value="AKO90014.1"/>
    <property type="molecule type" value="mRNA"/>
</dbReference>
<protein>
    <recommendedName>
        <fullName evidence="10">Odorant receptor</fullName>
    </recommendedName>
</protein>
<keyword evidence="3 10" id="KW-0716">Sensory transduction</keyword>
<dbReference type="InterPro" id="IPR004117">
    <property type="entry name" value="7tm6_olfct_rcpt"/>
</dbReference>
<keyword evidence="2" id="KW-1003">Cell membrane</keyword>
<dbReference type="GO" id="GO:0007165">
    <property type="term" value="P:signal transduction"/>
    <property type="evidence" value="ECO:0007669"/>
    <property type="project" value="UniProtKB-KW"/>
</dbReference>
<dbReference type="Pfam" id="PF02949">
    <property type="entry name" value="7tm_6"/>
    <property type="match status" value="1"/>
</dbReference>
<evidence type="ECO:0000313" key="11">
    <source>
        <dbReference type="EMBL" id="AKO90014.1"/>
    </source>
</evidence>
<proteinExistence type="evidence at transcript level"/>
<keyword evidence="4 10" id="KW-0812">Transmembrane</keyword>
<dbReference type="PANTHER" id="PTHR21137">
    <property type="entry name" value="ODORANT RECEPTOR"/>
    <property type="match status" value="1"/>
</dbReference>
<keyword evidence="8 10" id="KW-0675">Receptor</keyword>
<gene>
    <name evidence="11" type="primary">OR50</name>
</gene>
<evidence type="ECO:0000256" key="6">
    <source>
        <dbReference type="ARBA" id="ARBA00022989"/>
    </source>
</evidence>
<keyword evidence="7 10" id="KW-0472">Membrane</keyword>
<evidence type="ECO:0000256" key="3">
    <source>
        <dbReference type="ARBA" id="ARBA00022606"/>
    </source>
</evidence>
<dbReference type="AlphaFoldDB" id="A0A0H4K7M7"/>
<evidence type="ECO:0000256" key="9">
    <source>
        <dbReference type="ARBA" id="ARBA00023224"/>
    </source>
</evidence>
<evidence type="ECO:0000256" key="7">
    <source>
        <dbReference type="ARBA" id="ARBA00023136"/>
    </source>
</evidence>
<dbReference type="GO" id="GO:0005549">
    <property type="term" value="F:odorant binding"/>
    <property type="evidence" value="ECO:0007669"/>
    <property type="project" value="InterPro"/>
</dbReference>
<name>A0A0H4K7M7_9HYME</name>
<sequence>MKFFNHPDWRIGKLMLCSFGGWPYQSQHSRRILNFISIFTVQSIFIPEIFRLTRIWNSMEMIVECVPMISLHIVANIKMFNCIINLNKVKVLLEDIERYYQSDLCKSELRILYKDRHSHKKVISVYVFYIYSIAVVFASIPVLSKVLDLIAPLNESRPKVYLYPAEYFVDQDKYSTYIYIHGYMALPITMTLCTAYDFLYSACGHHVCSMFKIAGSRLKNFIDNKIAWSKNESLDRNYRQDEVYKSLVECVKMHKFILNYVDCYQETFSDSLFLVIGVNMLALCITSLQSLITMNQFHDAVSYIVFAFGQLTHLFLLNYQGQNIINHSENFYNDAYQTNWHEFSRKSRKLYILIIMRSSEFSVIRAGKIYVMSSDSFSNVLKTAMSYLMVLNSLR</sequence>
<evidence type="ECO:0000256" key="10">
    <source>
        <dbReference type="RuleBase" id="RU351113"/>
    </source>
</evidence>
<evidence type="ECO:0000256" key="8">
    <source>
        <dbReference type="ARBA" id="ARBA00023170"/>
    </source>
</evidence>
<keyword evidence="6 10" id="KW-1133">Transmembrane helix</keyword>
<reference evidence="11" key="1">
    <citation type="submission" date="2014-10" db="EMBL/GenBank/DDBJ databases">
        <authorList>
            <person name="Wang S."/>
            <person name="Zhang Y."/>
        </authorList>
    </citation>
    <scope>NUCLEOTIDE SEQUENCE</scope>
</reference>
<comment type="subcellular location">
    <subcellularLocation>
        <location evidence="1 10">Cell membrane</location>
        <topology evidence="1 10">Multi-pass membrane protein</topology>
    </subcellularLocation>
</comment>
<keyword evidence="9 10" id="KW-0807">Transducer</keyword>
<accession>A0A0H4K7M7</accession>
<dbReference type="GO" id="GO:0005886">
    <property type="term" value="C:plasma membrane"/>
    <property type="evidence" value="ECO:0007669"/>
    <property type="project" value="UniProtKB-SubCell"/>
</dbReference>
<comment type="similarity">
    <text evidence="10">Belongs to the insect chemoreceptor superfamily. Heteromeric odorant receptor channel (TC 1.A.69) family.</text>
</comment>
<comment type="caution">
    <text evidence="10">Lacks conserved residue(s) required for the propagation of feature annotation.</text>
</comment>
<evidence type="ECO:0000256" key="1">
    <source>
        <dbReference type="ARBA" id="ARBA00004651"/>
    </source>
</evidence>
<evidence type="ECO:0000256" key="5">
    <source>
        <dbReference type="ARBA" id="ARBA00022725"/>
    </source>
</evidence>
<dbReference type="PANTHER" id="PTHR21137:SF35">
    <property type="entry name" value="ODORANT RECEPTOR 19A-RELATED"/>
    <property type="match status" value="1"/>
</dbReference>
<feature type="transmembrane region" description="Helical" evidence="10">
    <location>
        <begin position="123"/>
        <end position="143"/>
    </location>
</feature>
<organism evidence="11">
    <name type="scientific">Microplitis mediator</name>
    <dbReference type="NCBI Taxonomy" id="375433"/>
    <lineage>
        <taxon>Eukaryota</taxon>
        <taxon>Metazoa</taxon>
        <taxon>Ecdysozoa</taxon>
        <taxon>Arthropoda</taxon>
        <taxon>Hexapoda</taxon>
        <taxon>Insecta</taxon>
        <taxon>Pterygota</taxon>
        <taxon>Neoptera</taxon>
        <taxon>Endopterygota</taxon>
        <taxon>Hymenoptera</taxon>
        <taxon>Apocrita</taxon>
        <taxon>Ichneumonoidea</taxon>
        <taxon>Braconidae</taxon>
        <taxon>Microgastrinae</taxon>
        <taxon>Microplitis</taxon>
    </lineage>
</organism>
<dbReference type="GO" id="GO:0004984">
    <property type="term" value="F:olfactory receptor activity"/>
    <property type="evidence" value="ECO:0007669"/>
    <property type="project" value="InterPro"/>
</dbReference>
<keyword evidence="5 10" id="KW-0552">Olfaction</keyword>
<feature type="transmembrane region" description="Helical" evidence="10">
    <location>
        <begin position="178"/>
        <end position="200"/>
    </location>
</feature>
<evidence type="ECO:0000256" key="4">
    <source>
        <dbReference type="ARBA" id="ARBA00022692"/>
    </source>
</evidence>
<feature type="transmembrane region" description="Helical" evidence="10">
    <location>
        <begin position="300"/>
        <end position="319"/>
    </location>
</feature>